<dbReference type="SUPFAM" id="SSF46689">
    <property type="entry name" value="Homeodomain-like"/>
    <property type="match status" value="2"/>
</dbReference>
<protein>
    <submittedName>
        <fullName evidence="10">Bifunctional helix-turn-helix domain-containing protein/methylated-DNA--[protein]-cysteine S-methyltransferase</fullName>
    </submittedName>
</protein>
<evidence type="ECO:0000256" key="6">
    <source>
        <dbReference type="ARBA" id="ARBA00023163"/>
    </source>
</evidence>
<dbReference type="PROSITE" id="PS00374">
    <property type="entry name" value="MGMT"/>
    <property type="match status" value="1"/>
</dbReference>
<dbReference type="SUPFAM" id="SSF46767">
    <property type="entry name" value="Methylated DNA-protein cysteine methyltransferase, C-terminal domain"/>
    <property type="match status" value="1"/>
</dbReference>
<dbReference type="CDD" id="cd06445">
    <property type="entry name" value="ATase"/>
    <property type="match status" value="1"/>
</dbReference>
<dbReference type="NCBIfam" id="TIGR00589">
    <property type="entry name" value="ogt"/>
    <property type="match status" value="1"/>
</dbReference>
<reference evidence="10 11" key="1">
    <citation type="submission" date="2024-09" db="EMBL/GenBank/DDBJ databases">
        <authorList>
            <person name="Sun Q."/>
            <person name="Mori K."/>
        </authorList>
    </citation>
    <scope>NUCLEOTIDE SEQUENCE [LARGE SCALE GENOMIC DNA]</scope>
    <source>
        <strain evidence="10 11">CECT 7955</strain>
    </source>
</reference>
<keyword evidence="5" id="KW-0805">Transcription regulation</keyword>
<dbReference type="InterPro" id="IPR014048">
    <property type="entry name" value="MethylDNA_cys_MeTrfase_DNA-bd"/>
</dbReference>
<dbReference type="InterPro" id="IPR008332">
    <property type="entry name" value="MethylG_MeTrfase_N"/>
</dbReference>
<evidence type="ECO:0000256" key="3">
    <source>
        <dbReference type="ARBA" id="ARBA00022679"/>
    </source>
</evidence>
<dbReference type="Gene3D" id="1.10.10.60">
    <property type="entry name" value="Homeodomain-like"/>
    <property type="match status" value="2"/>
</dbReference>
<dbReference type="EMBL" id="JBHMEY010000060">
    <property type="protein sequence ID" value="MFB9097666.1"/>
    <property type="molecule type" value="Genomic_DNA"/>
</dbReference>
<dbReference type="Pfam" id="PF12833">
    <property type="entry name" value="HTH_18"/>
    <property type="match status" value="1"/>
</dbReference>
<proteinExistence type="predicted"/>
<evidence type="ECO:0000313" key="10">
    <source>
        <dbReference type="EMBL" id="MFB9097666.1"/>
    </source>
</evidence>
<accession>A0ABV5GRQ4</accession>
<dbReference type="InterPro" id="IPR009057">
    <property type="entry name" value="Homeodomain-like_sf"/>
</dbReference>
<comment type="catalytic activity">
    <reaction evidence="8">
        <text>a 6-O-methyl-2'-deoxyguanosine in DNA + L-cysteinyl-[protein] = S-methyl-L-cysteinyl-[protein] + a 2'-deoxyguanosine in DNA</text>
        <dbReference type="Rhea" id="RHEA:24000"/>
        <dbReference type="Rhea" id="RHEA-COMP:10131"/>
        <dbReference type="Rhea" id="RHEA-COMP:10132"/>
        <dbReference type="Rhea" id="RHEA-COMP:11367"/>
        <dbReference type="Rhea" id="RHEA-COMP:11368"/>
        <dbReference type="ChEBI" id="CHEBI:29950"/>
        <dbReference type="ChEBI" id="CHEBI:82612"/>
        <dbReference type="ChEBI" id="CHEBI:85445"/>
        <dbReference type="ChEBI" id="CHEBI:85448"/>
        <dbReference type="EC" id="2.1.1.63"/>
    </reaction>
</comment>
<sequence length="285" mass="32284">MNEQEYINYTRIAEAIEYILQNHTEQPTLEEIAKKVYLSPFHFQKMFTDWAGVSPKKFLQFISVQHAKQILNNSKTTLFETAYKTGLSGTGRLHDLFVKIEGMTPGEYKNKGENLTINYSFAESLFGRILVASTYKGICYMGFSDDKQIAFSELEKRFPKASFIQQTDEIQQNALKIYTQDWSEINKIKLHLKGTDFQLKVWEALLKIPTGNLATYGNIANLIQKPKASRAVGTAIGNNPIAFLIPCHRVIQSTGIFGGYMWGTTRKTAIIGWEASKINTSNITV</sequence>
<evidence type="ECO:0000313" key="11">
    <source>
        <dbReference type="Proteomes" id="UP001589607"/>
    </source>
</evidence>
<keyword evidence="7" id="KW-0234">DNA repair</keyword>
<dbReference type="RefSeq" id="WP_236455247.1">
    <property type="nucleotide sequence ID" value="NZ_CBCSGE010000004.1"/>
</dbReference>
<evidence type="ECO:0000256" key="8">
    <source>
        <dbReference type="ARBA" id="ARBA00049348"/>
    </source>
</evidence>
<keyword evidence="2" id="KW-0489">Methyltransferase</keyword>
<gene>
    <name evidence="10" type="ORF">ACFFVF_14180</name>
</gene>
<keyword evidence="3" id="KW-0808">Transferase</keyword>
<dbReference type="InterPro" id="IPR036217">
    <property type="entry name" value="MethylDNA_cys_MeTrfase_DNAb"/>
</dbReference>
<dbReference type="InterPro" id="IPR018060">
    <property type="entry name" value="HTH_AraC"/>
</dbReference>
<comment type="caution">
    <text evidence="10">The sequence shown here is derived from an EMBL/GenBank/DDBJ whole genome shotgun (WGS) entry which is preliminary data.</text>
</comment>
<dbReference type="Pfam" id="PF01035">
    <property type="entry name" value="DNA_binding_1"/>
    <property type="match status" value="1"/>
</dbReference>
<evidence type="ECO:0000259" key="9">
    <source>
        <dbReference type="PROSITE" id="PS01124"/>
    </source>
</evidence>
<dbReference type="PROSITE" id="PS01124">
    <property type="entry name" value="HTH_ARAC_FAMILY_2"/>
    <property type="match status" value="1"/>
</dbReference>
<evidence type="ECO:0000256" key="2">
    <source>
        <dbReference type="ARBA" id="ARBA00022603"/>
    </source>
</evidence>
<dbReference type="Gene3D" id="1.10.10.10">
    <property type="entry name" value="Winged helix-like DNA-binding domain superfamily/Winged helix DNA-binding domain"/>
    <property type="match status" value="1"/>
</dbReference>
<evidence type="ECO:0000256" key="7">
    <source>
        <dbReference type="ARBA" id="ARBA00023204"/>
    </source>
</evidence>
<evidence type="ECO:0000256" key="1">
    <source>
        <dbReference type="ARBA" id="ARBA00001286"/>
    </source>
</evidence>
<dbReference type="SUPFAM" id="SSF53155">
    <property type="entry name" value="Methylated DNA-protein cysteine methyltransferase domain"/>
    <property type="match status" value="1"/>
</dbReference>
<feature type="domain" description="HTH araC/xylS-type" evidence="9">
    <location>
        <begin position="13"/>
        <end position="111"/>
    </location>
</feature>
<dbReference type="PANTHER" id="PTHR10815">
    <property type="entry name" value="METHYLATED-DNA--PROTEIN-CYSTEINE METHYLTRANSFERASE"/>
    <property type="match status" value="1"/>
</dbReference>
<dbReference type="InterPro" id="IPR001497">
    <property type="entry name" value="MethylDNA_cys_MeTrfase_AS"/>
</dbReference>
<dbReference type="PANTHER" id="PTHR10815:SF13">
    <property type="entry name" value="METHYLATED-DNA--PROTEIN-CYSTEINE METHYLTRANSFERASE"/>
    <property type="match status" value="1"/>
</dbReference>
<comment type="catalytic activity">
    <reaction evidence="1">
        <text>a 4-O-methyl-thymidine in DNA + L-cysteinyl-[protein] = a thymidine in DNA + S-methyl-L-cysteinyl-[protein]</text>
        <dbReference type="Rhea" id="RHEA:53428"/>
        <dbReference type="Rhea" id="RHEA-COMP:10131"/>
        <dbReference type="Rhea" id="RHEA-COMP:10132"/>
        <dbReference type="Rhea" id="RHEA-COMP:13555"/>
        <dbReference type="Rhea" id="RHEA-COMP:13556"/>
        <dbReference type="ChEBI" id="CHEBI:29950"/>
        <dbReference type="ChEBI" id="CHEBI:82612"/>
        <dbReference type="ChEBI" id="CHEBI:137386"/>
        <dbReference type="ChEBI" id="CHEBI:137387"/>
        <dbReference type="EC" id="2.1.1.63"/>
    </reaction>
</comment>
<keyword evidence="6" id="KW-0804">Transcription</keyword>
<keyword evidence="4" id="KW-0227">DNA damage</keyword>
<dbReference type="SMART" id="SM00342">
    <property type="entry name" value="HTH_ARAC"/>
    <property type="match status" value="1"/>
</dbReference>
<dbReference type="Pfam" id="PF02870">
    <property type="entry name" value="Methyltransf_1N"/>
    <property type="match status" value="1"/>
</dbReference>
<dbReference type="Proteomes" id="UP001589607">
    <property type="component" value="Unassembled WGS sequence"/>
</dbReference>
<dbReference type="InterPro" id="IPR036388">
    <property type="entry name" value="WH-like_DNA-bd_sf"/>
</dbReference>
<dbReference type="Gene3D" id="3.30.160.70">
    <property type="entry name" value="Methylated DNA-protein cysteine methyltransferase domain"/>
    <property type="match status" value="1"/>
</dbReference>
<evidence type="ECO:0000256" key="4">
    <source>
        <dbReference type="ARBA" id="ARBA00022763"/>
    </source>
</evidence>
<keyword evidence="11" id="KW-1185">Reference proteome</keyword>
<organism evidence="10 11">
    <name type="scientific">Flavobacterium jumunjinense</name>
    <dbReference type="NCBI Taxonomy" id="998845"/>
    <lineage>
        <taxon>Bacteria</taxon>
        <taxon>Pseudomonadati</taxon>
        <taxon>Bacteroidota</taxon>
        <taxon>Flavobacteriia</taxon>
        <taxon>Flavobacteriales</taxon>
        <taxon>Flavobacteriaceae</taxon>
        <taxon>Flavobacterium</taxon>
    </lineage>
</organism>
<dbReference type="InterPro" id="IPR036631">
    <property type="entry name" value="MGMT_N_sf"/>
</dbReference>
<name>A0ABV5GRQ4_9FLAO</name>
<evidence type="ECO:0000256" key="5">
    <source>
        <dbReference type="ARBA" id="ARBA00023015"/>
    </source>
</evidence>